<comment type="caution">
    <text evidence="3">The sequence shown here is derived from an EMBL/GenBank/DDBJ whole genome shotgun (WGS) entry which is preliminary data.</text>
</comment>
<dbReference type="AlphaFoldDB" id="A0A1J4JG98"/>
<protein>
    <recommendedName>
        <fullName evidence="2">Initiator binding domain-containing protein</fullName>
    </recommendedName>
</protein>
<dbReference type="Pfam" id="PF10416">
    <property type="entry name" value="IBD"/>
    <property type="match status" value="1"/>
</dbReference>
<dbReference type="Proteomes" id="UP000179807">
    <property type="component" value="Unassembled WGS sequence"/>
</dbReference>
<feature type="compositionally biased region" description="Low complexity" evidence="1">
    <location>
        <begin position="179"/>
        <end position="191"/>
    </location>
</feature>
<dbReference type="EMBL" id="MLAK01001173">
    <property type="protein sequence ID" value="OHS96477.1"/>
    <property type="molecule type" value="Genomic_DNA"/>
</dbReference>
<dbReference type="GeneID" id="94846062"/>
<dbReference type="VEuPathDB" id="TrichDB:TRFO_37333"/>
<feature type="region of interest" description="Disordered" evidence="1">
    <location>
        <begin position="179"/>
        <end position="213"/>
    </location>
</feature>
<dbReference type="InterPro" id="IPR018845">
    <property type="entry name" value="Initiator-bd"/>
</dbReference>
<feature type="region of interest" description="Disordered" evidence="1">
    <location>
        <begin position="278"/>
        <end position="300"/>
    </location>
</feature>
<gene>
    <name evidence="3" type="ORF">TRFO_37333</name>
</gene>
<sequence>MEDNIEAEESTCPAFFSNLSPSDQLQYHELRRRLSSKNNRYNRNKRLETFQDTLQAIQTFCVRNSEDDWKRYLVCGICWIDEGICINTRQLRILLGKSKSSINGALQKIGYETVPSKGNDAAPLVSKIPYLKQFFAEQRQWTIRKLMPHGQSQQQIQQQAQLAQHITIMNNAILAQQQRIQSATQQQQAQPQTPPQPQQINNSNDQVSSSGHQKIGKTVEPLKILHFQQLQLQQQNSQQNAQSPKVQPAHSVQLQPFNIVTSSVIHVQSPHQILTSNLQSQKNNPPQLSNSEQTQSVAHPEIQTETQNEVQAVSNPPNILHSTHQFNNLKNENEQVATNAEAISNSEPTPSKVILEVIPEEKPQTSTCAFGCTCGCDCKPNGEATRPCNCIYPDSSYEYGKDVCGCEKVVAFTTIEVKH</sequence>
<evidence type="ECO:0000313" key="3">
    <source>
        <dbReference type="EMBL" id="OHS96477.1"/>
    </source>
</evidence>
<keyword evidence="4" id="KW-1185">Reference proteome</keyword>
<evidence type="ECO:0000256" key="1">
    <source>
        <dbReference type="SAM" id="MobiDB-lite"/>
    </source>
</evidence>
<dbReference type="RefSeq" id="XP_068349614.1">
    <property type="nucleotide sequence ID" value="XM_068511358.1"/>
</dbReference>
<feature type="domain" description="Initiator binding" evidence="2">
    <location>
        <begin position="22"/>
        <end position="146"/>
    </location>
</feature>
<accession>A0A1J4JG98</accession>
<name>A0A1J4JG98_9EUKA</name>
<evidence type="ECO:0000259" key="2">
    <source>
        <dbReference type="Pfam" id="PF10416"/>
    </source>
</evidence>
<proteinExistence type="predicted"/>
<reference evidence="3" key="1">
    <citation type="submission" date="2016-10" db="EMBL/GenBank/DDBJ databases">
        <authorList>
            <person name="Benchimol M."/>
            <person name="Almeida L.G."/>
            <person name="Vasconcelos A.T."/>
            <person name="Perreira-Neves A."/>
            <person name="Rosa I.A."/>
            <person name="Tasca T."/>
            <person name="Bogo M.R."/>
            <person name="de Souza W."/>
        </authorList>
    </citation>
    <scope>NUCLEOTIDE SEQUENCE [LARGE SCALE GENOMIC DNA]</scope>
    <source>
        <strain evidence="3">K</strain>
    </source>
</reference>
<organism evidence="3 4">
    <name type="scientific">Tritrichomonas foetus</name>
    <dbReference type="NCBI Taxonomy" id="1144522"/>
    <lineage>
        <taxon>Eukaryota</taxon>
        <taxon>Metamonada</taxon>
        <taxon>Parabasalia</taxon>
        <taxon>Tritrichomonadida</taxon>
        <taxon>Tritrichomonadidae</taxon>
        <taxon>Tritrichomonas</taxon>
    </lineage>
</organism>
<evidence type="ECO:0000313" key="4">
    <source>
        <dbReference type="Proteomes" id="UP000179807"/>
    </source>
</evidence>